<accession>A0A4P9TB53</accession>
<dbReference type="KEGG" id="npl:FGF80_00770"/>
<protein>
    <recommendedName>
        <fullName evidence="4">J domain-containing protein</fullName>
    </recommendedName>
</protein>
<dbReference type="Proteomes" id="UP000307562">
    <property type="component" value="Chromosome"/>
</dbReference>
<sequence>MGKGAGTSALYSQLRQTVAQMGDRTPFQQRVDEDLQQFVDAVAQQTNLSKADVMDEALRRLRENSTITEEGQFLVDDTYSAPDAEHGDNVLEELLANQRKILSVIEGGVPTASEVDVKNNSQTGSAAAGSTPDPDDDDGSSEILARDDTSESQMPAVATAEATIESLSGEMNHDTRLDPDVVAEISIGGPDNRVKKTPKHLLPAVQAMINHKQANHPGQLDWETIEELITKNLGMSPATARNYRKQLVSEGTVLPHPSNDESIVGEDAYEDILVAAAEQTDPSVSHPSDISVPEKCYPDSVRGFVDWAIEVNEWDSDKWFANEDIWLEETWTLCNETINSLVFLKPNGSRYGQKMTNDEKMAGACEVVVKLARRMGDVSGGRVDAGKVITLAKEATEVDPTDDDDLEEFAELSNNIRVEIESAVYGNNQDEFDREAVAELIGVDADVDDDVMKEACADYIREYHPDTVDSQEDALSAEELHLLLSAKESLSEE</sequence>
<dbReference type="EMBL" id="CP040637">
    <property type="protein sequence ID" value="QCW01858.1"/>
    <property type="molecule type" value="Genomic_DNA"/>
</dbReference>
<name>A0A4P9TB53_9EURY</name>
<proteinExistence type="predicted"/>
<feature type="region of interest" description="Disordered" evidence="1">
    <location>
        <begin position="113"/>
        <end position="157"/>
    </location>
</feature>
<dbReference type="GeneID" id="96154451"/>
<dbReference type="RefSeq" id="WP_138651622.1">
    <property type="nucleotide sequence ID" value="NZ_CP040637.1"/>
</dbReference>
<evidence type="ECO:0000313" key="3">
    <source>
        <dbReference type="Proteomes" id="UP000307562"/>
    </source>
</evidence>
<gene>
    <name evidence="2" type="ORF">FGF80_00770</name>
</gene>
<dbReference type="AlphaFoldDB" id="A0A4P9TB53"/>
<evidence type="ECO:0000256" key="1">
    <source>
        <dbReference type="SAM" id="MobiDB-lite"/>
    </source>
</evidence>
<evidence type="ECO:0008006" key="4">
    <source>
        <dbReference type="Google" id="ProtNLM"/>
    </source>
</evidence>
<keyword evidence="3" id="KW-1185">Reference proteome</keyword>
<reference evidence="3" key="1">
    <citation type="submission" date="2019-05" db="EMBL/GenBank/DDBJ databases">
        <title>Complete Genome Sequence and Methylation Pattern of the Halophilic Archaeon Natrinema pallidum BOL6-1.</title>
        <authorList>
            <person name="DasSarma P."/>
            <person name="DasSarma B.P."/>
            <person name="DasSarma S.L."/>
            <person name="Martinez F.L."/>
            <person name="Guzman D."/>
            <person name="Roberts R.J."/>
            <person name="DasSarma S."/>
        </authorList>
    </citation>
    <scope>NUCLEOTIDE SEQUENCE [LARGE SCALE GENOMIC DNA]</scope>
    <source>
        <strain evidence="3">BOL6-1</strain>
    </source>
</reference>
<organism evidence="2 3">
    <name type="scientific">Natrinema pallidum</name>
    <dbReference type="NCBI Taxonomy" id="69527"/>
    <lineage>
        <taxon>Archaea</taxon>
        <taxon>Methanobacteriati</taxon>
        <taxon>Methanobacteriota</taxon>
        <taxon>Stenosarchaea group</taxon>
        <taxon>Halobacteria</taxon>
        <taxon>Halobacteriales</taxon>
        <taxon>Natrialbaceae</taxon>
        <taxon>Natrinema</taxon>
    </lineage>
</organism>
<evidence type="ECO:0000313" key="2">
    <source>
        <dbReference type="EMBL" id="QCW01858.1"/>
    </source>
</evidence>